<reference evidence="1" key="1">
    <citation type="submission" date="2023-06" db="EMBL/GenBank/DDBJ databases">
        <title>Genomic Diversity of Vibrio spp. and Metagenomic Analysis of Pathogens in Florida Gulf Coastal Waters Following Hurricane Ian.</title>
        <authorList>
            <person name="Brumfield K.D."/>
        </authorList>
    </citation>
    <scope>NUCLEOTIDE SEQUENCE</scope>
    <source>
        <strain evidence="1">WBS2B-138</strain>
    </source>
</reference>
<organism evidence="1 2">
    <name type="scientific">Vibrio parahaemolyticus</name>
    <dbReference type="NCBI Taxonomy" id="670"/>
    <lineage>
        <taxon>Bacteria</taxon>
        <taxon>Pseudomonadati</taxon>
        <taxon>Pseudomonadota</taxon>
        <taxon>Gammaproteobacteria</taxon>
        <taxon>Vibrionales</taxon>
        <taxon>Vibrionaceae</taxon>
        <taxon>Vibrio</taxon>
    </lineage>
</organism>
<name>A0AAW8Q0B9_VIBPH</name>
<dbReference type="Proteomes" id="UP001253193">
    <property type="component" value="Unassembled WGS sequence"/>
</dbReference>
<accession>A0AAW8Q0B9</accession>
<proteinExistence type="predicted"/>
<evidence type="ECO:0000313" key="1">
    <source>
        <dbReference type="EMBL" id="MDS1821089.1"/>
    </source>
</evidence>
<protein>
    <submittedName>
        <fullName evidence="1">Uncharacterized protein</fullName>
    </submittedName>
</protein>
<dbReference type="AlphaFoldDB" id="A0AAW8Q0B9"/>
<comment type="caution">
    <text evidence="1">The sequence shown here is derived from an EMBL/GenBank/DDBJ whole genome shotgun (WGS) entry which is preliminary data.</text>
</comment>
<dbReference type="RefSeq" id="WP_311019920.1">
    <property type="nucleotide sequence ID" value="NZ_JAUHGG010000003.1"/>
</dbReference>
<dbReference type="EMBL" id="JAUHGG010000003">
    <property type="protein sequence ID" value="MDS1821089.1"/>
    <property type="molecule type" value="Genomic_DNA"/>
</dbReference>
<gene>
    <name evidence="1" type="ORF">QX249_10495</name>
</gene>
<sequence>MIKTKKEYELTKKSLDEMYQLREEMLECTPLNGDAKIRNIDIAIEVLKKKLSEYESRVPQR</sequence>
<evidence type="ECO:0000313" key="2">
    <source>
        <dbReference type="Proteomes" id="UP001253193"/>
    </source>
</evidence>